<dbReference type="GeneID" id="71853292"/>
<reference evidence="2 3" key="1">
    <citation type="journal article" date="2014" name="Int. J. Syst. Evol. Microbiol.">
        <title>Complete genome sequence of Corynebacterium casei LMG S-19264T (=DSM 44701T), isolated from a smear-ripened cheese.</title>
        <authorList>
            <consortium name="US DOE Joint Genome Institute (JGI-PGF)"/>
            <person name="Walter F."/>
            <person name="Albersmeier A."/>
            <person name="Kalinowski J."/>
            <person name="Ruckert C."/>
        </authorList>
    </citation>
    <scope>NUCLEOTIDE SEQUENCE [LARGE SCALE GENOMIC DNA]</scope>
    <source>
        <strain evidence="2 3">IBRC-M 10912</strain>
    </source>
</reference>
<feature type="transmembrane region" description="Helical" evidence="1">
    <location>
        <begin position="496"/>
        <end position="517"/>
    </location>
</feature>
<dbReference type="EMBL" id="JBHSDJ010000133">
    <property type="protein sequence ID" value="MFC4249715.1"/>
    <property type="molecule type" value="Genomic_DNA"/>
</dbReference>
<sequence length="534" mass="54497">MNWPRTIALVTAVRHRVELRRRRKHPQLGFAVLLGATFGTLSIVGQLPLPRYERLWPEPGAYHYGTLVADHPEAVLALVREVAAVAIVVIAGLASLTAVVSDDWEDPPVELVTAVPLPAAILGVLGDELLESVWFVGPVAVGGGLAFTAGTGRLVTVVGAAVGVVAVVATGLLAGTAAGLGFRTAIRRSPRLYGARYAVGAVTLFLTFIGLGISRAAGAALAASPLGWYGDLLLATTPAIPTASGRVLLALAAAGVVLTTALAVVVATARSLWFAETVLDDGTVDADGSRSRFEPFLARLVAPRTASVVRATWRRIRRSPRAMIYVLLPFALVGPASVELSASRPGFVPVLVTLYAASAVGMGTTLNPLGNERVALPAILTTPGGRTSVLHGHAVAALLPGAPFVVAAAVVTGLFGGYPPAVLLALVVAALALVVSGVGVSLGVGAFLPNLEGPANATLVPPELYAMFAYLLAMSVVASPSFAGFGAAAFGDSPTTSAAVATVLTVALAAAVGTAGYRYAARTLERFEADGVEN</sequence>
<keyword evidence="1" id="KW-1133">Transmembrane helix</keyword>
<evidence type="ECO:0000313" key="3">
    <source>
        <dbReference type="Proteomes" id="UP001595821"/>
    </source>
</evidence>
<feature type="transmembrane region" description="Helical" evidence="1">
    <location>
        <begin position="390"/>
        <end position="415"/>
    </location>
</feature>
<evidence type="ECO:0000313" key="2">
    <source>
        <dbReference type="EMBL" id="MFC4249715.1"/>
    </source>
</evidence>
<accession>A0ABD5P5Z7</accession>
<protein>
    <recommendedName>
        <fullName evidence="4">ABC transporter permease</fullName>
    </recommendedName>
</protein>
<dbReference type="AlphaFoldDB" id="A0ABD5P5Z7"/>
<proteinExistence type="predicted"/>
<feature type="transmembrane region" description="Helical" evidence="1">
    <location>
        <begin position="468"/>
        <end position="490"/>
    </location>
</feature>
<feature type="transmembrane region" description="Helical" evidence="1">
    <location>
        <begin position="421"/>
        <end position="448"/>
    </location>
</feature>
<gene>
    <name evidence="2" type="ORF">ACFOZ7_22735</name>
</gene>
<evidence type="ECO:0008006" key="4">
    <source>
        <dbReference type="Google" id="ProtNLM"/>
    </source>
</evidence>
<name>A0ABD5P5Z7_9EURY</name>
<feature type="transmembrane region" description="Helical" evidence="1">
    <location>
        <begin position="82"/>
        <end position="101"/>
    </location>
</feature>
<comment type="caution">
    <text evidence="2">The sequence shown here is derived from an EMBL/GenBank/DDBJ whole genome shotgun (WGS) entry which is preliminary data.</text>
</comment>
<evidence type="ECO:0000256" key="1">
    <source>
        <dbReference type="SAM" id="Phobius"/>
    </source>
</evidence>
<feature type="transmembrane region" description="Helical" evidence="1">
    <location>
        <begin position="154"/>
        <end position="182"/>
    </location>
</feature>
<feature type="transmembrane region" description="Helical" evidence="1">
    <location>
        <begin position="322"/>
        <end position="340"/>
    </location>
</feature>
<dbReference type="Proteomes" id="UP001595821">
    <property type="component" value="Unassembled WGS sequence"/>
</dbReference>
<organism evidence="2 3">
    <name type="scientific">Natribaculum luteum</name>
    <dbReference type="NCBI Taxonomy" id="1586232"/>
    <lineage>
        <taxon>Archaea</taxon>
        <taxon>Methanobacteriati</taxon>
        <taxon>Methanobacteriota</taxon>
        <taxon>Stenosarchaea group</taxon>
        <taxon>Halobacteria</taxon>
        <taxon>Halobacteriales</taxon>
        <taxon>Natrialbaceae</taxon>
        <taxon>Natribaculum</taxon>
    </lineage>
</organism>
<keyword evidence="1" id="KW-0812">Transmembrane</keyword>
<feature type="transmembrane region" description="Helical" evidence="1">
    <location>
        <begin position="28"/>
        <end position="49"/>
    </location>
</feature>
<feature type="transmembrane region" description="Helical" evidence="1">
    <location>
        <begin position="243"/>
        <end position="267"/>
    </location>
</feature>
<feature type="transmembrane region" description="Helical" evidence="1">
    <location>
        <begin position="346"/>
        <end position="369"/>
    </location>
</feature>
<keyword evidence="1" id="KW-0472">Membrane</keyword>
<feature type="transmembrane region" description="Helical" evidence="1">
    <location>
        <begin position="194"/>
        <end position="223"/>
    </location>
</feature>
<dbReference type="RefSeq" id="WP_246972988.1">
    <property type="nucleotide sequence ID" value="NZ_CP095397.1"/>
</dbReference>